<evidence type="ECO:0008006" key="3">
    <source>
        <dbReference type="Google" id="ProtNLM"/>
    </source>
</evidence>
<organism evidence="1 2">
    <name type="scientific">Nocardioides nanhaiensis</name>
    <dbReference type="NCBI Taxonomy" id="1476871"/>
    <lineage>
        <taxon>Bacteria</taxon>
        <taxon>Bacillati</taxon>
        <taxon>Actinomycetota</taxon>
        <taxon>Actinomycetes</taxon>
        <taxon>Propionibacteriales</taxon>
        <taxon>Nocardioidaceae</taxon>
        <taxon>Nocardioides</taxon>
    </lineage>
</organism>
<sequence>MDDGTPETPGTPGTAGISGRYDVVLLVEQELTTADAAQVRSLHEGLEDPVVYHVLLPLDDAAAQIEASMGSLTTGEMMPSAGLGLDAADLEQVRADGEDRSERSLAATEAALRAAGATLGTSTVVEDSPIDALARTVNQVDGREAIILTRPHVVAEFFHLDWTSQARRRIGVPVLHLLEHETFDEQAGGGEGVTGV</sequence>
<accession>A0ABP8VZ38</accession>
<reference evidence="2" key="1">
    <citation type="journal article" date="2019" name="Int. J. Syst. Evol. Microbiol.">
        <title>The Global Catalogue of Microorganisms (GCM) 10K type strain sequencing project: providing services to taxonomists for standard genome sequencing and annotation.</title>
        <authorList>
            <consortium name="The Broad Institute Genomics Platform"/>
            <consortium name="The Broad Institute Genome Sequencing Center for Infectious Disease"/>
            <person name="Wu L."/>
            <person name="Ma J."/>
        </authorList>
    </citation>
    <scope>NUCLEOTIDE SEQUENCE [LARGE SCALE GENOMIC DNA]</scope>
    <source>
        <strain evidence="2">JCM 18127</strain>
    </source>
</reference>
<dbReference type="Gene3D" id="3.40.50.620">
    <property type="entry name" value="HUPs"/>
    <property type="match status" value="1"/>
</dbReference>
<evidence type="ECO:0000313" key="1">
    <source>
        <dbReference type="EMBL" id="GAA4676758.1"/>
    </source>
</evidence>
<keyword evidence="2" id="KW-1185">Reference proteome</keyword>
<dbReference type="InterPro" id="IPR014729">
    <property type="entry name" value="Rossmann-like_a/b/a_fold"/>
</dbReference>
<dbReference type="SUPFAM" id="SSF52402">
    <property type="entry name" value="Adenine nucleotide alpha hydrolases-like"/>
    <property type="match status" value="1"/>
</dbReference>
<dbReference type="RefSeq" id="WP_345263734.1">
    <property type="nucleotide sequence ID" value="NZ_BAABIM010000001.1"/>
</dbReference>
<dbReference type="Proteomes" id="UP001500621">
    <property type="component" value="Unassembled WGS sequence"/>
</dbReference>
<proteinExistence type="predicted"/>
<gene>
    <name evidence="1" type="ORF">GCM10023226_12470</name>
</gene>
<evidence type="ECO:0000313" key="2">
    <source>
        <dbReference type="Proteomes" id="UP001500621"/>
    </source>
</evidence>
<comment type="caution">
    <text evidence="1">The sequence shown here is derived from an EMBL/GenBank/DDBJ whole genome shotgun (WGS) entry which is preliminary data.</text>
</comment>
<protein>
    <recommendedName>
        <fullName evidence="3">Indole-3-glycerol phosphate synthase</fullName>
    </recommendedName>
</protein>
<name>A0ABP8VZ38_9ACTN</name>
<dbReference type="EMBL" id="BAABIM010000001">
    <property type="protein sequence ID" value="GAA4676758.1"/>
    <property type="molecule type" value="Genomic_DNA"/>
</dbReference>